<evidence type="ECO:0000313" key="2">
    <source>
        <dbReference type="EMBL" id="BCJ64799.1"/>
    </source>
</evidence>
<feature type="compositionally biased region" description="Low complexity" evidence="1">
    <location>
        <begin position="237"/>
        <end position="248"/>
    </location>
</feature>
<sequence length="272" mass="28893">MPEAVTITFASDAHNVGVVPVLHGHDDGKGLFHIPFDVVSQRTWSAYDAARQVSGPVLLAQDLPVITAPTGSGKTEAILRYLAELVASVRTDKPSIVSITPRQVVRFLARSLPSEEPAAHVVTAGSGGDPPFRSWFTESANREECAGPAWVPESLSSIERVLGCSRATAQLAYVPDGELTPLASPADRVRQILDALVRVWPAAGRSHRLLQTILVHLAVLLIARRCLRAPARESRAAPTGARGAAVRGGPRGPNNALRTKRSADIGRALIAA</sequence>
<feature type="region of interest" description="Disordered" evidence="1">
    <location>
        <begin position="237"/>
        <end position="258"/>
    </location>
</feature>
<dbReference type="AlphaFoldDB" id="A0A810MXV1"/>
<dbReference type="InterPro" id="IPR027417">
    <property type="entry name" value="P-loop_NTPase"/>
</dbReference>
<evidence type="ECO:0000313" key="3">
    <source>
        <dbReference type="Proteomes" id="UP000680866"/>
    </source>
</evidence>
<reference evidence="2" key="1">
    <citation type="submission" date="2020-08" db="EMBL/GenBank/DDBJ databases">
        <title>Whole genome shotgun sequence of Polymorphospora rubra NBRC 101157.</title>
        <authorList>
            <person name="Komaki H."/>
            <person name="Tamura T."/>
        </authorList>
    </citation>
    <scope>NUCLEOTIDE SEQUENCE</scope>
    <source>
        <strain evidence="2">NBRC 101157</strain>
    </source>
</reference>
<dbReference type="Proteomes" id="UP000680866">
    <property type="component" value="Chromosome"/>
</dbReference>
<proteinExistence type="predicted"/>
<dbReference type="Gene3D" id="3.40.50.300">
    <property type="entry name" value="P-loop containing nucleotide triphosphate hydrolases"/>
    <property type="match status" value="1"/>
</dbReference>
<accession>A0A810MXV1</accession>
<dbReference type="EMBL" id="AP023359">
    <property type="protein sequence ID" value="BCJ64799.1"/>
    <property type="molecule type" value="Genomic_DNA"/>
</dbReference>
<evidence type="ECO:0000256" key="1">
    <source>
        <dbReference type="SAM" id="MobiDB-lite"/>
    </source>
</evidence>
<dbReference type="SUPFAM" id="SSF52540">
    <property type="entry name" value="P-loop containing nucleoside triphosphate hydrolases"/>
    <property type="match status" value="1"/>
</dbReference>
<keyword evidence="3" id="KW-1185">Reference proteome</keyword>
<organism evidence="2 3">
    <name type="scientific">Polymorphospora rubra</name>
    <dbReference type="NCBI Taxonomy" id="338584"/>
    <lineage>
        <taxon>Bacteria</taxon>
        <taxon>Bacillati</taxon>
        <taxon>Actinomycetota</taxon>
        <taxon>Actinomycetes</taxon>
        <taxon>Micromonosporales</taxon>
        <taxon>Micromonosporaceae</taxon>
        <taxon>Polymorphospora</taxon>
    </lineage>
</organism>
<protein>
    <submittedName>
        <fullName evidence="2">Uncharacterized protein</fullName>
    </submittedName>
</protein>
<gene>
    <name evidence="2" type="ORF">Prubr_18200</name>
</gene>
<name>A0A810MXV1_9ACTN</name>
<dbReference type="KEGG" id="pry:Prubr_18200"/>